<keyword evidence="1" id="KW-1133">Transmembrane helix</keyword>
<dbReference type="GO" id="GO:0006629">
    <property type="term" value="P:lipid metabolic process"/>
    <property type="evidence" value="ECO:0007669"/>
    <property type="project" value="InterPro"/>
</dbReference>
<reference evidence="3" key="1">
    <citation type="submission" date="2020-10" db="EMBL/GenBank/DDBJ databases">
        <authorList>
            <person name="Gilroy R."/>
        </authorList>
    </citation>
    <scope>NUCLEOTIDE SEQUENCE</scope>
    <source>
        <strain evidence="3">14508</strain>
    </source>
</reference>
<evidence type="ECO:0000256" key="1">
    <source>
        <dbReference type="SAM" id="Phobius"/>
    </source>
</evidence>
<accession>A0A9D1K9I3</accession>
<feature type="non-terminal residue" evidence="3">
    <location>
        <position position="250"/>
    </location>
</feature>
<dbReference type="Pfam" id="PF03009">
    <property type="entry name" value="GDPD"/>
    <property type="match status" value="1"/>
</dbReference>
<sequence length="250" mass="29537">MWIIEILLIIFGVVLALVLLTMLILFIMLLPGKKTKELKDFKWLLERPIAHRGYHLGNKEVPENSKVAFLRAIEKGYPIEIDLNLTKDHRVVVFHDEDLKRMCGIDKKVYDMTLEELKKCPLMGGKEYMMELQEFLDLVHDQVGLLIEFKNSLNGKLEEAAYPILKNYKGRYVMQAFDPYSLKWFKKNAPEVPRGQLCFNYMGNKQIKWIRRFIFTNLFSNFIGRPHFISYNWPGRNYYTVKVLRNLKAP</sequence>
<feature type="transmembrane region" description="Helical" evidence="1">
    <location>
        <begin position="6"/>
        <end position="30"/>
    </location>
</feature>
<proteinExistence type="predicted"/>
<evidence type="ECO:0000313" key="3">
    <source>
        <dbReference type="EMBL" id="HIT16824.1"/>
    </source>
</evidence>
<feature type="domain" description="GP-PDE" evidence="2">
    <location>
        <begin position="46"/>
        <end position="250"/>
    </location>
</feature>
<dbReference type="InterPro" id="IPR017946">
    <property type="entry name" value="PLC-like_Pdiesterase_TIM-brl"/>
</dbReference>
<dbReference type="InterPro" id="IPR030395">
    <property type="entry name" value="GP_PDE_dom"/>
</dbReference>
<name>A0A9D1K9I3_9FIRM</name>
<organism evidence="3 4">
    <name type="scientific">Candidatus Caccosoma faecigallinarum</name>
    <dbReference type="NCBI Taxonomy" id="2840720"/>
    <lineage>
        <taxon>Bacteria</taxon>
        <taxon>Bacillati</taxon>
        <taxon>Bacillota</taxon>
        <taxon>Bacillota incertae sedis</taxon>
        <taxon>Candidatus Caccosoma</taxon>
    </lineage>
</organism>
<dbReference type="Proteomes" id="UP000886893">
    <property type="component" value="Unassembled WGS sequence"/>
</dbReference>
<dbReference type="PANTHER" id="PTHR46211">
    <property type="entry name" value="GLYCEROPHOSPHORYL DIESTER PHOSPHODIESTERASE"/>
    <property type="match status" value="1"/>
</dbReference>
<evidence type="ECO:0000259" key="2">
    <source>
        <dbReference type="PROSITE" id="PS51704"/>
    </source>
</evidence>
<gene>
    <name evidence="3" type="ORF">IAD04_00365</name>
</gene>
<comment type="caution">
    <text evidence="3">The sequence shown here is derived from an EMBL/GenBank/DDBJ whole genome shotgun (WGS) entry which is preliminary data.</text>
</comment>
<protein>
    <submittedName>
        <fullName evidence="3">Glycerophosphodiester phosphodiesterase</fullName>
    </submittedName>
</protein>
<keyword evidence="1" id="KW-0472">Membrane</keyword>
<reference evidence="3" key="2">
    <citation type="journal article" date="2021" name="PeerJ">
        <title>Extensive microbial diversity within the chicken gut microbiome revealed by metagenomics and culture.</title>
        <authorList>
            <person name="Gilroy R."/>
            <person name="Ravi A."/>
            <person name="Getino M."/>
            <person name="Pursley I."/>
            <person name="Horton D.L."/>
            <person name="Alikhan N.F."/>
            <person name="Baker D."/>
            <person name="Gharbi K."/>
            <person name="Hall N."/>
            <person name="Watson M."/>
            <person name="Adriaenssens E.M."/>
            <person name="Foster-Nyarko E."/>
            <person name="Jarju S."/>
            <person name="Secka A."/>
            <person name="Antonio M."/>
            <person name="Oren A."/>
            <person name="Chaudhuri R.R."/>
            <person name="La Ragione R."/>
            <person name="Hildebrand F."/>
            <person name="Pallen M.J."/>
        </authorList>
    </citation>
    <scope>NUCLEOTIDE SEQUENCE</scope>
    <source>
        <strain evidence="3">14508</strain>
    </source>
</reference>
<dbReference type="PANTHER" id="PTHR46211:SF1">
    <property type="entry name" value="GLYCEROPHOSPHODIESTER PHOSPHODIESTERASE, CYTOPLASMIC"/>
    <property type="match status" value="1"/>
</dbReference>
<dbReference type="EMBL" id="DVKI01000010">
    <property type="protein sequence ID" value="HIT16824.1"/>
    <property type="molecule type" value="Genomic_DNA"/>
</dbReference>
<dbReference type="SUPFAM" id="SSF51695">
    <property type="entry name" value="PLC-like phosphodiesterases"/>
    <property type="match status" value="1"/>
</dbReference>
<dbReference type="AlphaFoldDB" id="A0A9D1K9I3"/>
<evidence type="ECO:0000313" key="4">
    <source>
        <dbReference type="Proteomes" id="UP000886893"/>
    </source>
</evidence>
<dbReference type="Gene3D" id="3.20.20.190">
    <property type="entry name" value="Phosphatidylinositol (PI) phosphodiesterase"/>
    <property type="match status" value="1"/>
</dbReference>
<keyword evidence="1" id="KW-0812">Transmembrane</keyword>
<dbReference type="GO" id="GO:0008081">
    <property type="term" value="F:phosphoric diester hydrolase activity"/>
    <property type="evidence" value="ECO:0007669"/>
    <property type="project" value="InterPro"/>
</dbReference>
<dbReference type="PROSITE" id="PS51704">
    <property type="entry name" value="GP_PDE"/>
    <property type="match status" value="1"/>
</dbReference>